<keyword evidence="3 5" id="KW-1133">Transmembrane helix</keyword>
<dbReference type="GO" id="GO:0016020">
    <property type="term" value="C:membrane"/>
    <property type="evidence" value="ECO:0007669"/>
    <property type="project" value="UniProtKB-SubCell"/>
</dbReference>
<gene>
    <name evidence="7" type="ORF">RI129_012376</name>
</gene>
<evidence type="ECO:0000256" key="1">
    <source>
        <dbReference type="ARBA" id="ARBA00004370"/>
    </source>
</evidence>
<dbReference type="InterPro" id="IPR006201">
    <property type="entry name" value="Neur_channel"/>
</dbReference>
<dbReference type="Proteomes" id="UP001329430">
    <property type="component" value="Chromosome 10"/>
</dbReference>
<dbReference type="InterPro" id="IPR036719">
    <property type="entry name" value="Neuro-gated_channel_TM_sf"/>
</dbReference>
<dbReference type="CDD" id="cd18989">
    <property type="entry name" value="LGIC_ECD_cation"/>
    <property type="match status" value="1"/>
</dbReference>
<evidence type="ECO:0000259" key="6">
    <source>
        <dbReference type="Pfam" id="PF02931"/>
    </source>
</evidence>
<dbReference type="GO" id="GO:0005230">
    <property type="term" value="F:extracellular ligand-gated monoatomic ion channel activity"/>
    <property type="evidence" value="ECO:0007669"/>
    <property type="project" value="InterPro"/>
</dbReference>
<dbReference type="PANTHER" id="PTHR18945">
    <property type="entry name" value="NEUROTRANSMITTER GATED ION CHANNEL"/>
    <property type="match status" value="1"/>
</dbReference>
<keyword evidence="8" id="KW-1185">Reference proteome</keyword>
<keyword evidence="2 5" id="KW-0812">Transmembrane</keyword>
<dbReference type="InterPro" id="IPR036734">
    <property type="entry name" value="Neur_chan_lig-bd_sf"/>
</dbReference>
<evidence type="ECO:0000313" key="7">
    <source>
        <dbReference type="EMBL" id="KAK5638081.1"/>
    </source>
</evidence>
<evidence type="ECO:0000256" key="3">
    <source>
        <dbReference type="ARBA" id="ARBA00022989"/>
    </source>
</evidence>
<dbReference type="Pfam" id="PF02931">
    <property type="entry name" value="Neur_chan_LBD"/>
    <property type="match status" value="1"/>
</dbReference>
<feature type="domain" description="Neurotransmitter-gated ion-channel ligand-binding" evidence="6">
    <location>
        <begin position="5"/>
        <end position="172"/>
    </location>
</feature>
<keyword evidence="4 5" id="KW-0472">Membrane</keyword>
<dbReference type="GO" id="GO:0004888">
    <property type="term" value="F:transmembrane signaling receptor activity"/>
    <property type="evidence" value="ECO:0007669"/>
    <property type="project" value="InterPro"/>
</dbReference>
<evidence type="ECO:0000256" key="4">
    <source>
        <dbReference type="ARBA" id="ARBA00023136"/>
    </source>
</evidence>
<dbReference type="EMBL" id="JAVRBK010000010">
    <property type="protein sequence ID" value="KAK5638081.1"/>
    <property type="molecule type" value="Genomic_DNA"/>
</dbReference>
<evidence type="ECO:0000256" key="5">
    <source>
        <dbReference type="SAM" id="Phobius"/>
    </source>
</evidence>
<protein>
    <recommendedName>
        <fullName evidence="6">Neurotransmitter-gated ion-channel ligand-binding domain-containing protein</fullName>
    </recommendedName>
</protein>
<dbReference type="SUPFAM" id="SSF63712">
    <property type="entry name" value="Nicotinic receptor ligand binding domain-like"/>
    <property type="match status" value="1"/>
</dbReference>
<evidence type="ECO:0000256" key="2">
    <source>
        <dbReference type="ARBA" id="ARBA00022692"/>
    </source>
</evidence>
<dbReference type="PRINTS" id="PR00252">
    <property type="entry name" value="NRIONCHANNEL"/>
</dbReference>
<feature type="transmembrane region" description="Helical" evidence="5">
    <location>
        <begin position="204"/>
        <end position="223"/>
    </location>
</feature>
<dbReference type="AlphaFoldDB" id="A0AAN7V2L6"/>
<reference evidence="7 8" key="1">
    <citation type="journal article" date="2024" name="Insects">
        <title>An Improved Chromosome-Level Genome Assembly of the Firefly Pyrocoelia pectoralis.</title>
        <authorList>
            <person name="Fu X."/>
            <person name="Meyer-Rochow V.B."/>
            <person name="Ballantyne L."/>
            <person name="Zhu X."/>
        </authorList>
    </citation>
    <scope>NUCLEOTIDE SEQUENCE [LARGE SCALE GENOMIC DNA]</scope>
    <source>
        <strain evidence="7">XCY_ONT2</strain>
    </source>
</reference>
<sequence>MVHVETDELNSTFSSSIWLRLSWKDPKLMWNSNDYNGLDSLKMADHEIWQPDIYLFNSANSGGESIIRYGNPHALVYPDGTVLWVPPMKVTALCEFDMYYWPFDTQHCHLLFGSGTRSRNDIRLVSKGVEFETPIPISQWTIACTDSIIEMGRSGYPDEFYHALYNITLTRKSTTTTTVASTAISCAITLVLVQRFLMFKTGRALILPCITSIVLCMFLIHFGTKVAPKRSTAPWIVSFLATCLFLHCITLMESVFVVYVFKFKNRSHISWRVKRWLNGKLGRFLLLGDCIVQCAACVNLRDEKFEEHCEENEGRKVKKCEVTHEWELSIIAIDRLLFIIYFFIMTLYVLAYVI</sequence>
<dbReference type="InterPro" id="IPR006202">
    <property type="entry name" value="Neur_chan_lig-bd"/>
</dbReference>
<comment type="caution">
    <text evidence="7">The sequence shown here is derived from an EMBL/GenBank/DDBJ whole genome shotgun (WGS) entry which is preliminary data.</text>
</comment>
<evidence type="ECO:0000313" key="8">
    <source>
        <dbReference type="Proteomes" id="UP001329430"/>
    </source>
</evidence>
<dbReference type="Gene3D" id="2.70.170.10">
    <property type="entry name" value="Neurotransmitter-gated ion-channel ligand-binding domain"/>
    <property type="match status" value="1"/>
</dbReference>
<feature type="transmembrane region" description="Helical" evidence="5">
    <location>
        <begin position="179"/>
        <end position="197"/>
    </location>
</feature>
<feature type="transmembrane region" description="Helical" evidence="5">
    <location>
        <begin position="235"/>
        <end position="261"/>
    </location>
</feature>
<comment type="subcellular location">
    <subcellularLocation>
        <location evidence="1">Membrane</location>
    </subcellularLocation>
</comment>
<name>A0AAN7V2L6_9COLE</name>
<feature type="transmembrane region" description="Helical" evidence="5">
    <location>
        <begin position="336"/>
        <end position="353"/>
    </location>
</feature>
<accession>A0AAN7V2L6</accession>
<dbReference type="SUPFAM" id="SSF90112">
    <property type="entry name" value="Neurotransmitter-gated ion-channel transmembrane pore"/>
    <property type="match status" value="1"/>
</dbReference>
<organism evidence="7 8">
    <name type="scientific">Pyrocoelia pectoralis</name>
    <dbReference type="NCBI Taxonomy" id="417401"/>
    <lineage>
        <taxon>Eukaryota</taxon>
        <taxon>Metazoa</taxon>
        <taxon>Ecdysozoa</taxon>
        <taxon>Arthropoda</taxon>
        <taxon>Hexapoda</taxon>
        <taxon>Insecta</taxon>
        <taxon>Pterygota</taxon>
        <taxon>Neoptera</taxon>
        <taxon>Endopterygota</taxon>
        <taxon>Coleoptera</taxon>
        <taxon>Polyphaga</taxon>
        <taxon>Elateriformia</taxon>
        <taxon>Elateroidea</taxon>
        <taxon>Lampyridae</taxon>
        <taxon>Lampyrinae</taxon>
        <taxon>Pyrocoelia</taxon>
    </lineage>
</organism>
<proteinExistence type="predicted"/>